<protein>
    <submittedName>
        <fullName evidence="2">Uncharacterized protein</fullName>
    </submittedName>
</protein>
<evidence type="ECO:0000313" key="2">
    <source>
        <dbReference type="EMBL" id="RHX83951.1"/>
    </source>
</evidence>
<organism evidence="2 3">
    <name type="scientific">Leptospira stimsonii</name>
    <dbReference type="NCBI Taxonomy" id="2202203"/>
    <lineage>
        <taxon>Bacteria</taxon>
        <taxon>Pseudomonadati</taxon>
        <taxon>Spirochaetota</taxon>
        <taxon>Spirochaetia</taxon>
        <taxon>Leptospirales</taxon>
        <taxon>Leptospiraceae</taxon>
        <taxon>Leptospira</taxon>
    </lineage>
</organism>
<accession>A0A396YLF6</accession>
<gene>
    <name evidence="2" type="ORF">DLM75_23345</name>
</gene>
<comment type="caution">
    <text evidence="2">The sequence shown here is derived from an EMBL/GenBank/DDBJ whole genome shotgun (WGS) entry which is preliminary data.</text>
</comment>
<dbReference type="Proteomes" id="UP000265798">
    <property type="component" value="Unassembled WGS sequence"/>
</dbReference>
<evidence type="ECO:0000313" key="3">
    <source>
        <dbReference type="Proteomes" id="UP000265798"/>
    </source>
</evidence>
<dbReference type="AlphaFoldDB" id="A0A396YLF6"/>
<dbReference type="EMBL" id="QHCT01000015">
    <property type="protein sequence ID" value="RHX83951.1"/>
    <property type="molecule type" value="Genomic_DNA"/>
</dbReference>
<feature type="compositionally biased region" description="Basic residues" evidence="1">
    <location>
        <begin position="57"/>
        <end position="66"/>
    </location>
</feature>
<reference evidence="3" key="1">
    <citation type="submission" date="2018-05" db="EMBL/GenBank/DDBJ databases">
        <title>Leptospira yasudae sp. nov. and Leptospira stimsonii sp. nov., two pathogenic species of the genus Leptospira isolated from environmental sources.</title>
        <authorList>
            <person name="Casanovas-Massana A."/>
            <person name="Hamond C."/>
            <person name="Santos L.A."/>
            <person name="Hacker K.P."/>
            <person name="Balassiano I."/>
            <person name="Medeiros M.A."/>
            <person name="Reis M.G."/>
            <person name="Ko A.I."/>
            <person name="Wunder E.A."/>
        </authorList>
    </citation>
    <scope>NUCLEOTIDE SEQUENCE [LARGE SCALE GENOMIC DNA]</scope>
    <source>
        <strain evidence="3">Yale</strain>
    </source>
</reference>
<proteinExistence type="predicted"/>
<feature type="region of interest" description="Disordered" evidence="1">
    <location>
        <begin position="47"/>
        <end position="66"/>
    </location>
</feature>
<sequence>MLEGPFRRMDSNPLFYRRPFCKKKNWTDKKRFESQWKREVSGVPSTFARKNLGSTKNQRKSPLKKQRKLCGGSFYLRIRNRRTVKSPFFKDRFENRDGLPSTLTLVRKSERIHESY</sequence>
<name>A0A396YLF6_9LEPT</name>
<evidence type="ECO:0000256" key="1">
    <source>
        <dbReference type="SAM" id="MobiDB-lite"/>
    </source>
</evidence>